<organism evidence="2 3">
    <name type="scientific">Methylomarinovum tepidoasis</name>
    <dbReference type="NCBI Taxonomy" id="2840183"/>
    <lineage>
        <taxon>Bacteria</taxon>
        <taxon>Pseudomonadati</taxon>
        <taxon>Pseudomonadota</taxon>
        <taxon>Gammaproteobacteria</taxon>
        <taxon>Methylococcales</taxon>
        <taxon>Methylothermaceae</taxon>
        <taxon>Methylomarinovum</taxon>
    </lineage>
</organism>
<keyword evidence="3" id="KW-1185">Reference proteome</keyword>
<sequence>MNDNELIARIRALSRPLEPLPTAIEARLPRLAQVRAVLFDIYGTLFVSAAGEIGVGLAVDSDQAFAEALAAVGLPPRGSSALLTAAIQAEHARKRAAGIDYPEVDIIAIWQAVLAELGLQAPLEMARRLALEYELRVNPVWPMPDLAETLAWLAGRGYLMGIVSNAQFFTPLLFPALVGKSLEELGFLPELCLFSWRLGVAKPSTRPFEAALTALVRHGVGAGEVLYVGNDIRNDIRPSVQVGMAGGLYAGDARSLRLREDDPGCRDVEPTCIFKTLSQIPAVLGDSRLGIGGAIG</sequence>
<dbReference type="InterPro" id="IPR051540">
    <property type="entry name" value="S-2-haloacid_dehalogenase"/>
</dbReference>
<protein>
    <submittedName>
        <fullName evidence="2">Hydrolase of the HAD superfamily</fullName>
    </submittedName>
</protein>
<dbReference type="SUPFAM" id="SSF56784">
    <property type="entry name" value="HAD-like"/>
    <property type="match status" value="1"/>
</dbReference>
<dbReference type="InterPro" id="IPR036412">
    <property type="entry name" value="HAD-like_sf"/>
</dbReference>
<proteinExistence type="predicted"/>
<name>A0AAU9C7E1_9GAMM</name>
<dbReference type="AlphaFoldDB" id="A0AAU9C7E1"/>
<dbReference type="EMBL" id="AP024718">
    <property type="protein sequence ID" value="BCX87731.1"/>
    <property type="molecule type" value="Genomic_DNA"/>
</dbReference>
<keyword evidence="1 2" id="KW-0378">Hydrolase</keyword>
<dbReference type="GO" id="GO:0016787">
    <property type="term" value="F:hydrolase activity"/>
    <property type="evidence" value="ECO:0007669"/>
    <property type="project" value="UniProtKB-KW"/>
</dbReference>
<dbReference type="Gene3D" id="3.40.50.1000">
    <property type="entry name" value="HAD superfamily/HAD-like"/>
    <property type="match status" value="1"/>
</dbReference>
<gene>
    <name evidence="2" type="ORF">MIN45_P0098</name>
</gene>
<accession>A0AAU9C7E1</accession>
<dbReference type="Proteomes" id="UP001321450">
    <property type="component" value="Chromosome"/>
</dbReference>
<dbReference type="Pfam" id="PF00702">
    <property type="entry name" value="Hydrolase"/>
    <property type="match status" value="1"/>
</dbReference>
<evidence type="ECO:0000313" key="2">
    <source>
        <dbReference type="EMBL" id="BCX87731.1"/>
    </source>
</evidence>
<dbReference type="InterPro" id="IPR023214">
    <property type="entry name" value="HAD_sf"/>
</dbReference>
<evidence type="ECO:0000256" key="1">
    <source>
        <dbReference type="ARBA" id="ARBA00022801"/>
    </source>
</evidence>
<reference evidence="3" key="1">
    <citation type="journal article" date="2024" name="Int. J. Syst. Evol. Microbiol.">
        <title>Methylomarinovum tepidoasis sp. nov., a moderately thermophilic methanotroph of the family Methylothermaceae isolated from a deep-sea hydrothermal field.</title>
        <authorList>
            <person name="Hirayama H."/>
            <person name="Takaki Y."/>
            <person name="Abe M."/>
            <person name="Miyazaki M."/>
            <person name="Uematsu K."/>
            <person name="Matsui Y."/>
            <person name="Takai K."/>
        </authorList>
    </citation>
    <scope>NUCLEOTIDE SEQUENCE [LARGE SCALE GENOMIC DNA]</scope>
    <source>
        <strain evidence="3">IN45</strain>
    </source>
</reference>
<dbReference type="PANTHER" id="PTHR43316">
    <property type="entry name" value="HYDROLASE, HALOACID DELAHOGENASE-RELATED"/>
    <property type="match status" value="1"/>
</dbReference>
<evidence type="ECO:0000313" key="3">
    <source>
        <dbReference type="Proteomes" id="UP001321450"/>
    </source>
</evidence>
<dbReference type="KEGG" id="meiy:MIN45_P0098"/>